<dbReference type="Pfam" id="PF18546">
    <property type="entry name" value="MetOD1"/>
    <property type="match status" value="1"/>
</dbReference>
<dbReference type="EMBL" id="LANI01000017">
    <property type="protein sequence ID" value="KKJ76789.1"/>
    <property type="molecule type" value="Genomic_DNA"/>
</dbReference>
<name>A0A0M2R8M0_9PROT</name>
<dbReference type="RefSeq" id="WP_046507288.1">
    <property type="nucleotide sequence ID" value="NZ_LANI01000017.1"/>
</dbReference>
<protein>
    <recommendedName>
        <fullName evidence="1">Metanogen output domain-containing protein</fullName>
    </recommendedName>
</protein>
<dbReference type="AlphaFoldDB" id="A0A0M2R8M0"/>
<sequence>MPLSAEDDKLDQVFKDLPIGRDRDQFLRELLRELAKSLEDVVGMEQASGFISIVGHRLGSVMDQEYREQFSSDKLDLPHVVHALVDLKRRINGGFSIESFDANKIVLINNKCPFGRFVDGRQSLCMMTSNVFGRITSANLGYARVNLEKTIALGDKGCRVVIYLSPQIQNDDTTMSEGAREYFGD</sequence>
<dbReference type="InterPro" id="IPR041359">
    <property type="entry name" value="MetOD1"/>
</dbReference>
<dbReference type="Proteomes" id="UP000034491">
    <property type="component" value="Unassembled WGS sequence"/>
</dbReference>
<keyword evidence="3" id="KW-1185">Reference proteome</keyword>
<dbReference type="STRING" id="1549748.WH95_11765"/>
<evidence type="ECO:0000259" key="1">
    <source>
        <dbReference type="Pfam" id="PF18546"/>
    </source>
</evidence>
<organism evidence="2 3">
    <name type="scientific">Kiloniella litopenaei</name>
    <dbReference type="NCBI Taxonomy" id="1549748"/>
    <lineage>
        <taxon>Bacteria</taxon>
        <taxon>Pseudomonadati</taxon>
        <taxon>Pseudomonadota</taxon>
        <taxon>Alphaproteobacteria</taxon>
        <taxon>Rhodospirillales</taxon>
        <taxon>Kiloniellaceae</taxon>
        <taxon>Kiloniella</taxon>
    </lineage>
</organism>
<evidence type="ECO:0000313" key="3">
    <source>
        <dbReference type="Proteomes" id="UP000034491"/>
    </source>
</evidence>
<dbReference type="OrthoDB" id="260231at2"/>
<proteinExistence type="predicted"/>
<evidence type="ECO:0000313" key="2">
    <source>
        <dbReference type="EMBL" id="KKJ76789.1"/>
    </source>
</evidence>
<comment type="caution">
    <text evidence="2">The sequence shown here is derived from an EMBL/GenBank/DDBJ whole genome shotgun (WGS) entry which is preliminary data.</text>
</comment>
<feature type="domain" description="Metanogen output" evidence="1">
    <location>
        <begin position="31"/>
        <end position="162"/>
    </location>
</feature>
<accession>A0A0M2R8M0</accession>
<gene>
    <name evidence="2" type="ORF">WH95_11765</name>
</gene>
<reference evidence="2 3" key="1">
    <citation type="submission" date="2015-03" db="EMBL/GenBank/DDBJ databases">
        <title>Genome sequence of Kiloniella sp. P1-1, isolated from the gut microflora of Pacific white shrimp, Penaeus vannamei.</title>
        <authorList>
            <person name="Shao Z."/>
            <person name="Wang L."/>
            <person name="Li X."/>
        </authorList>
    </citation>
    <scope>NUCLEOTIDE SEQUENCE [LARGE SCALE GENOMIC DNA]</scope>
    <source>
        <strain evidence="2 3">P1-1</strain>
    </source>
</reference>